<reference evidence="1 2" key="1">
    <citation type="submission" date="2021-06" db="EMBL/GenBank/DDBJ databases">
        <title>Interrogation of the integrated mobile genetic elements in gut-associated Bacteroides with a consensus prediction approach.</title>
        <authorList>
            <person name="Campbell D.E."/>
            <person name="Leigh J.R."/>
            <person name="Kim T."/>
            <person name="England W."/>
            <person name="Whitaker R.J."/>
            <person name="Degnan P.H."/>
        </authorList>
    </citation>
    <scope>NUCLEOTIDE SEQUENCE [LARGE SCALE GENOMIC DNA]</scope>
    <source>
        <strain evidence="1 2">WAL8669</strain>
    </source>
</reference>
<name>A0ABD7U6S2_BACT4</name>
<evidence type="ECO:0000313" key="2">
    <source>
        <dbReference type="Proteomes" id="UP001156218"/>
    </source>
</evidence>
<dbReference type="AlphaFoldDB" id="A0ABD7U6S2"/>
<evidence type="ECO:0000313" key="1">
    <source>
        <dbReference type="EMBL" id="UYU67374.1"/>
    </source>
</evidence>
<proteinExistence type="predicted"/>
<gene>
    <name evidence="1" type="ORF">KQP68_03570</name>
</gene>
<dbReference type="EMBL" id="CP083680">
    <property type="protein sequence ID" value="UYU67374.1"/>
    <property type="molecule type" value="Genomic_DNA"/>
</dbReference>
<dbReference type="Proteomes" id="UP001156218">
    <property type="component" value="Chromosome"/>
</dbReference>
<organism evidence="1 2">
    <name type="scientific">Bacteroides thetaiotaomicron</name>
    <dbReference type="NCBI Taxonomy" id="818"/>
    <lineage>
        <taxon>Bacteria</taxon>
        <taxon>Pseudomonadati</taxon>
        <taxon>Bacteroidota</taxon>
        <taxon>Bacteroidia</taxon>
        <taxon>Bacteroidales</taxon>
        <taxon>Bacteroidaceae</taxon>
        <taxon>Bacteroides</taxon>
    </lineage>
</organism>
<dbReference type="RefSeq" id="WP_264382987.1">
    <property type="nucleotide sequence ID" value="NZ_CP083680.1"/>
</dbReference>
<protein>
    <submittedName>
        <fullName evidence="1">Uncharacterized protein</fullName>
    </submittedName>
</protein>
<accession>A0ABD7U6S2</accession>
<sequence length="64" mass="7499">MAEMAESLISLTFLKRRMMSSEETVGGPVDVAIISKSDGFVWIKRKHYFQPDLNHHFFSNYYIK</sequence>